<feature type="region of interest" description="Disordered" evidence="1">
    <location>
        <begin position="59"/>
        <end position="106"/>
    </location>
</feature>
<evidence type="ECO:0000313" key="3">
    <source>
        <dbReference type="Proteomes" id="UP001066276"/>
    </source>
</evidence>
<gene>
    <name evidence="2" type="ORF">NDU88_004258</name>
</gene>
<keyword evidence="3" id="KW-1185">Reference proteome</keyword>
<dbReference type="AlphaFoldDB" id="A0AAV7LHJ4"/>
<comment type="caution">
    <text evidence="2">The sequence shown here is derived from an EMBL/GenBank/DDBJ whole genome shotgun (WGS) entry which is preliminary data.</text>
</comment>
<feature type="compositionally biased region" description="Basic residues" evidence="1">
    <location>
        <begin position="97"/>
        <end position="106"/>
    </location>
</feature>
<name>A0AAV7LHJ4_PLEWA</name>
<dbReference type="EMBL" id="JANPWB010000015">
    <property type="protein sequence ID" value="KAJ1091131.1"/>
    <property type="molecule type" value="Genomic_DNA"/>
</dbReference>
<sequence>MNRMAVGGVAGPPNRAQLGFSVSAMQTLKSATGAAAPVARLPLRRLDSEPASLWKAISRWAGGRSESDRPPAQRESQNTPRGQLTAGRYSGGFRRAGGNRRPPRSE</sequence>
<accession>A0AAV7LHJ4</accession>
<dbReference type="Proteomes" id="UP001066276">
    <property type="component" value="Chromosome 11"/>
</dbReference>
<reference evidence="2" key="1">
    <citation type="journal article" date="2022" name="bioRxiv">
        <title>Sequencing and chromosome-scale assembly of the giantPleurodeles waltlgenome.</title>
        <authorList>
            <person name="Brown T."/>
            <person name="Elewa A."/>
            <person name="Iarovenko S."/>
            <person name="Subramanian E."/>
            <person name="Araus A.J."/>
            <person name="Petzold A."/>
            <person name="Susuki M."/>
            <person name="Suzuki K.-i.T."/>
            <person name="Hayashi T."/>
            <person name="Toyoda A."/>
            <person name="Oliveira C."/>
            <person name="Osipova E."/>
            <person name="Leigh N.D."/>
            <person name="Simon A."/>
            <person name="Yun M.H."/>
        </authorList>
    </citation>
    <scope>NUCLEOTIDE SEQUENCE</scope>
    <source>
        <strain evidence="2">20211129_DDA</strain>
        <tissue evidence="2">Liver</tissue>
    </source>
</reference>
<proteinExistence type="predicted"/>
<organism evidence="2 3">
    <name type="scientific">Pleurodeles waltl</name>
    <name type="common">Iberian ribbed newt</name>
    <dbReference type="NCBI Taxonomy" id="8319"/>
    <lineage>
        <taxon>Eukaryota</taxon>
        <taxon>Metazoa</taxon>
        <taxon>Chordata</taxon>
        <taxon>Craniata</taxon>
        <taxon>Vertebrata</taxon>
        <taxon>Euteleostomi</taxon>
        <taxon>Amphibia</taxon>
        <taxon>Batrachia</taxon>
        <taxon>Caudata</taxon>
        <taxon>Salamandroidea</taxon>
        <taxon>Salamandridae</taxon>
        <taxon>Pleurodelinae</taxon>
        <taxon>Pleurodeles</taxon>
    </lineage>
</organism>
<evidence type="ECO:0000313" key="2">
    <source>
        <dbReference type="EMBL" id="KAJ1091131.1"/>
    </source>
</evidence>
<protein>
    <submittedName>
        <fullName evidence="2">Uncharacterized protein</fullName>
    </submittedName>
</protein>
<evidence type="ECO:0000256" key="1">
    <source>
        <dbReference type="SAM" id="MobiDB-lite"/>
    </source>
</evidence>